<accession>A0A6N7VJJ6</accession>
<evidence type="ECO:0000313" key="3">
    <source>
        <dbReference type="Proteomes" id="UP000434241"/>
    </source>
</evidence>
<keyword evidence="3" id="KW-1185">Reference proteome</keyword>
<dbReference type="InterPro" id="IPR013597">
    <property type="entry name" value="Mat_intron_G2"/>
</dbReference>
<dbReference type="EMBL" id="VUMR01000118">
    <property type="protein sequence ID" value="MSS57269.1"/>
    <property type="molecule type" value="Genomic_DNA"/>
</dbReference>
<dbReference type="AlphaFoldDB" id="A0A6N7VJJ6"/>
<dbReference type="Proteomes" id="UP000434241">
    <property type="component" value="Unassembled WGS sequence"/>
</dbReference>
<feature type="non-terminal residue" evidence="2">
    <location>
        <position position="1"/>
    </location>
</feature>
<name>A0A6N7VJJ6_9FIRM</name>
<gene>
    <name evidence="2" type="ORF">FYJ55_10545</name>
</gene>
<sequence length="100" mass="12293">SNLKKWVKENRTTQFDEFMKTLNKKLTGSFNYYSLSGMIKEVRNLWHHSLLLTFKWLNRRSQRRSFKLVKFCEIWKDRIIHPYIHVDIWSGDKVIYNKNV</sequence>
<dbReference type="Pfam" id="PF08388">
    <property type="entry name" value="GIIM"/>
    <property type="match status" value="1"/>
</dbReference>
<dbReference type="GeneID" id="93159719"/>
<organism evidence="2 3">
    <name type="scientific">Holdemanella porci</name>
    <dbReference type="NCBI Taxonomy" id="2652276"/>
    <lineage>
        <taxon>Bacteria</taxon>
        <taxon>Bacillati</taxon>
        <taxon>Bacillota</taxon>
        <taxon>Erysipelotrichia</taxon>
        <taxon>Erysipelotrichales</taxon>
        <taxon>Erysipelotrichaceae</taxon>
        <taxon>Holdemanella</taxon>
    </lineage>
</organism>
<protein>
    <recommendedName>
        <fullName evidence="1">Group II intron maturase-specific domain-containing protein</fullName>
    </recommendedName>
</protein>
<evidence type="ECO:0000259" key="1">
    <source>
        <dbReference type="Pfam" id="PF08388"/>
    </source>
</evidence>
<dbReference type="RefSeq" id="WP_326831876.1">
    <property type="nucleotide sequence ID" value="NZ_VUMR01000118.1"/>
</dbReference>
<evidence type="ECO:0000313" key="2">
    <source>
        <dbReference type="EMBL" id="MSS57269.1"/>
    </source>
</evidence>
<comment type="caution">
    <text evidence="2">The sequence shown here is derived from an EMBL/GenBank/DDBJ whole genome shotgun (WGS) entry which is preliminary data.</text>
</comment>
<feature type="domain" description="Group II intron maturase-specific" evidence="1">
    <location>
        <begin position="2"/>
        <end position="65"/>
    </location>
</feature>
<reference evidence="2 3" key="1">
    <citation type="submission" date="2019-08" db="EMBL/GenBank/DDBJ databases">
        <title>In-depth cultivation of the pig gut microbiome towards novel bacterial diversity and tailored functional studies.</title>
        <authorList>
            <person name="Wylensek D."/>
            <person name="Hitch T.C.A."/>
            <person name="Clavel T."/>
        </authorList>
    </citation>
    <scope>NUCLEOTIDE SEQUENCE [LARGE SCALE GENOMIC DNA]</scope>
    <source>
        <strain evidence="2 3">LKV-472-APC-3</strain>
    </source>
</reference>
<proteinExistence type="predicted"/>